<reference evidence="3" key="1">
    <citation type="journal article" date="2015" name="Nature">
        <title>Complex archaea that bridge the gap between prokaryotes and eukaryotes.</title>
        <authorList>
            <person name="Spang A."/>
            <person name="Saw J.H."/>
            <person name="Jorgensen S.L."/>
            <person name="Zaremba-Niedzwiedzka K."/>
            <person name="Martijn J."/>
            <person name="Lind A.E."/>
            <person name="van Eijk R."/>
            <person name="Schleper C."/>
            <person name="Guy L."/>
            <person name="Ettema T.J."/>
        </authorList>
    </citation>
    <scope>NUCLEOTIDE SEQUENCE</scope>
</reference>
<sequence>MLSTDITVLKQVHQWLAEGYSVWLTTVLKTYGSSPRQPGAMCAIRDDGALIGSVSGGCIEDDLRSKALEGLLPNDEIVFLTYGESLNDRDRFRLPCGGSLRLSVEKVTQPDWPLKILEAIEQRKQVKRRLQLNNRQSIVEPANNADKIVEEYSDEISFVYGPRARLLLIGAGETSSYLAKMASALDYQVYIAEPREEMQLTWRAEDGELLAMMPDDAVVKLQPDQNTSIITLTHDPKLDDMALLEALKSDAFYIGALGSLRTNAKRRERLALFDLTASQIARLHGPVGLNIGSKTPAEIAVSILAELIDLKHIYNKQQSNPATMRVVSNG</sequence>
<feature type="domain" description="XdhC Rossmann" evidence="2">
    <location>
        <begin position="166"/>
        <end position="307"/>
    </location>
</feature>
<proteinExistence type="predicted"/>
<dbReference type="PANTHER" id="PTHR30388:SF4">
    <property type="entry name" value="MOLYBDENUM COFACTOR INSERTION CHAPERONE PAOD"/>
    <property type="match status" value="1"/>
</dbReference>
<dbReference type="InterPro" id="IPR027051">
    <property type="entry name" value="XdhC_Rossmann_dom"/>
</dbReference>
<dbReference type="PANTHER" id="PTHR30388">
    <property type="entry name" value="ALDEHYDE OXIDOREDUCTASE MOLYBDENUM COFACTOR ASSEMBLY PROTEIN"/>
    <property type="match status" value="1"/>
</dbReference>
<dbReference type="InterPro" id="IPR003777">
    <property type="entry name" value="XdhC_CoxI"/>
</dbReference>
<organism evidence="3">
    <name type="scientific">marine sediment metagenome</name>
    <dbReference type="NCBI Taxonomy" id="412755"/>
    <lineage>
        <taxon>unclassified sequences</taxon>
        <taxon>metagenomes</taxon>
        <taxon>ecological metagenomes</taxon>
    </lineage>
</organism>
<gene>
    <name evidence="3" type="ORF">LCGC14_0507640</name>
</gene>
<dbReference type="InterPro" id="IPR052698">
    <property type="entry name" value="MoCofactor_Util/Proc"/>
</dbReference>
<dbReference type="EMBL" id="LAZR01000610">
    <property type="protein sequence ID" value="KKN62865.1"/>
    <property type="molecule type" value="Genomic_DNA"/>
</dbReference>
<accession>A0A0F9S273</accession>
<comment type="caution">
    <text evidence="3">The sequence shown here is derived from an EMBL/GenBank/DDBJ whole genome shotgun (WGS) entry which is preliminary data.</text>
</comment>
<dbReference type="AlphaFoldDB" id="A0A0F9S273"/>
<evidence type="ECO:0000259" key="2">
    <source>
        <dbReference type="Pfam" id="PF13478"/>
    </source>
</evidence>
<name>A0A0F9S273_9ZZZZ</name>
<protein>
    <submittedName>
        <fullName evidence="3">Uncharacterized protein</fullName>
    </submittedName>
</protein>
<evidence type="ECO:0000259" key="1">
    <source>
        <dbReference type="Pfam" id="PF02625"/>
    </source>
</evidence>
<feature type="domain" description="XdhC- CoxI" evidence="1">
    <location>
        <begin position="15"/>
        <end position="74"/>
    </location>
</feature>
<dbReference type="Gene3D" id="3.40.50.720">
    <property type="entry name" value="NAD(P)-binding Rossmann-like Domain"/>
    <property type="match status" value="1"/>
</dbReference>
<dbReference type="Pfam" id="PF13478">
    <property type="entry name" value="XdhC_C"/>
    <property type="match status" value="1"/>
</dbReference>
<dbReference type="Pfam" id="PF02625">
    <property type="entry name" value="XdhC_CoxI"/>
    <property type="match status" value="1"/>
</dbReference>
<evidence type="ECO:0000313" key="3">
    <source>
        <dbReference type="EMBL" id="KKN62865.1"/>
    </source>
</evidence>